<organism evidence="1 2">
    <name type="scientific">Kumtagia ephedrae</name>
    <dbReference type="NCBI Taxonomy" id="2116701"/>
    <lineage>
        <taxon>Bacteria</taxon>
        <taxon>Pseudomonadati</taxon>
        <taxon>Pseudomonadota</taxon>
        <taxon>Alphaproteobacteria</taxon>
        <taxon>Hyphomicrobiales</taxon>
        <taxon>Phyllobacteriaceae</taxon>
        <taxon>Kumtagia</taxon>
    </lineage>
</organism>
<keyword evidence="2" id="KW-1185">Reference proteome</keyword>
<dbReference type="Proteomes" id="UP000241229">
    <property type="component" value="Unassembled WGS sequence"/>
</dbReference>
<comment type="caution">
    <text evidence="1">The sequence shown here is derived from an EMBL/GenBank/DDBJ whole genome shotgun (WGS) entry which is preliminary data.</text>
</comment>
<name>A0A2P7RK03_9HYPH</name>
<dbReference type="AlphaFoldDB" id="A0A2P7RK03"/>
<dbReference type="RefSeq" id="WP_106775577.1">
    <property type="nucleotide sequence ID" value="NZ_PXYK01000049.1"/>
</dbReference>
<accession>A0A2P7RK03</accession>
<evidence type="ECO:0000313" key="2">
    <source>
        <dbReference type="Proteomes" id="UP000241229"/>
    </source>
</evidence>
<evidence type="ECO:0000313" key="1">
    <source>
        <dbReference type="EMBL" id="PSJ50537.1"/>
    </source>
</evidence>
<sequence>MKADEICDRYGHLQSGLSLKLLPADGDCEATILIEGPSRALHLLADLLMAVADEKENDGFGLGPRGAGSFHFSKTSEFGVYIHRLDE</sequence>
<protein>
    <submittedName>
        <fullName evidence="1">Uncharacterized protein</fullName>
    </submittedName>
</protein>
<reference evidence="1 2" key="1">
    <citation type="submission" date="2018-03" db="EMBL/GenBank/DDBJ databases">
        <title>The draft genome of Mesorhizobium sp. 6GN-30.</title>
        <authorList>
            <person name="Liu L."/>
            <person name="Li L."/>
            <person name="Wang T."/>
            <person name="Zhang X."/>
            <person name="Liang L."/>
        </authorList>
    </citation>
    <scope>NUCLEOTIDE SEQUENCE [LARGE SCALE GENOMIC DNA]</scope>
    <source>
        <strain evidence="1 2">6GN30</strain>
    </source>
</reference>
<gene>
    <name evidence="1" type="ORF">C7I84_28420</name>
</gene>
<proteinExistence type="predicted"/>
<dbReference type="EMBL" id="PXYK01000049">
    <property type="protein sequence ID" value="PSJ50537.1"/>
    <property type="molecule type" value="Genomic_DNA"/>
</dbReference>